<dbReference type="GO" id="GO:0022857">
    <property type="term" value="F:transmembrane transporter activity"/>
    <property type="evidence" value="ECO:0007669"/>
    <property type="project" value="InterPro"/>
</dbReference>
<evidence type="ECO:0000256" key="5">
    <source>
        <dbReference type="ARBA" id="ARBA00022989"/>
    </source>
</evidence>
<organism evidence="9 10">
    <name type="scientific">Megasphaera paucivorans</name>
    <dbReference type="NCBI Taxonomy" id="349095"/>
    <lineage>
        <taxon>Bacteria</taxon>
        <taxon>Bacillati</taxon>
        <taxon>Bacillota</taxon>
        <taxon>Negativicutes</taxon>
        <taxon>Veillonellales</taxon>
        <taxon>Veillonellaceae</taxon>
        <taxon>Megasphaera</taxon>
    </lineage>
</organism>
<dbReference type="PIRSF" id="PIRSF002808">
    <property type="entry name" value="Hexose_phosphate_transp"/>
    <property type="match status" value="1"/>
</dbReference>
<dbReference type="CDD" id="cd17319">
    <property type="entry name" value="MFS_ExuT_GudP_like"/>
    <property type="match status" value="1"/>
</dbReference>
<dbReference type="EMBL" id="FNHQ01000024">
    <property type="protein sequence ID" value="SDN10829.1"/>
    <property type="molecule type" value="Genomic_DNA"/>
</dbReference>
<dbReference type="InterPro" id="IPR011701">
    <property type="entry name" value="MFS"/>
</dbReference>
<dbReference type="InterPro" id="IPR020846">
    <property type="entry name" value="MFS_dom"/>
</dbReference>
<keyword evidence="2" id="KW-0813">Transport</keyword>
<feature type="transmembrane region" description="Helical" evidence="7">
    <location>
        <begin position="414"/>
        <end position="436"/>
    </location>
</feature>
<evidence type="ECO:0000256" key="1">
    <source>
        <dbReference type="ARBA" id="ARBA00004651"/>
    </source>
</evidence>
<feature type="transmembrane region" description="Helical" evidence="7">
    <location>
        <begin position="291"/>
        <end position="315"/>
    </location>
</feature>
<dbReference type="SUPFAM" id="SSF103473">
    <property type="entry name" value="MFS general substrate transporter"/>
    <property type="match status" value="1"/>
</dbReference>
<feature type="transmembrane region" description="Helical" evidence="7">
    <location>
        <begin position="145"/>
        <end position="167"/>
    </location>
</feature>
<dbReference type="InterPro" id="IPR050382">
    <property type="entry name" value="MFS_Na/Anion_cotransporter"/>
</dbReference>
<evidence type="ECO:0000313" key="10">
    <source>
        <dbReference type="Proteomes" id="UP000199309"/>
    </source>
</evidence>
<evidence type="ECO:0000256" key="4">
    <source>
        <dbReference type="ARBA" id="ARBA00022692"/>
    </source>
</evidence>
<protein>
    <submittedName>
        <fullName evidence="9">Sugar phosphate permease</fullName>
    </submittedName>
</protein>
<evidence type="ECO:0000256" key="3">
    <source>
        <dbReference type="ARBA" id="ARBA00022475"/>
    </source>
</evidence>
<feature type="transmembrane region" description="Helical" evidence="7">
    <location>
        <begin position="327"/>
        <end position="345"/>
    </location>
</feature>
<proteinExistence type="predicted"/>
<dbReference type="PANTHER" id="PTHR11662">
    <property type="entry name" value="SOLUTE CARRIER FAMILY 17"/>
    <property type="match status" value="1"/>
</dbReference>
<keyword evidence="5 7" id="KW-1133">Transmembrane helix</keyword>
<keyword evidence="3" id="KW-1003">Cell membrane</keyword>
<evidence type="ECO:0000256" key="7">
    <source>
        <dbReference type="SAM" id="Phobius"/>
    </source>
</evidence>
<evidence type="ECO:0000256" key="6">
    <source>
        <dbReference type="ARBA" id="ARBA00023136"/>
    </source>
</evidence>
<reference evidence="9 10" key="1">
    <citation type="submission" date="2016-10" db="EMBL/GenBank/DDBJ databases">
        <authorList>
            <person name="de Groot N.N."/>
        </authorList>
    </citation>
    <scope>NUCLEOTIDE SEQUENCE [LARGE SCALE GENOMIC DNA]</scope>
    <source>
        <strain evidence="9 10">DSM 16981</strain>
    </source>
</reference>
<feature type="transmembrane region" description="Helical" evidence="7">
    <location>
        <begin position="173"/>
        <end position="191"/>
    </location>
</feature>
<keyword evidence="10" id="KW-1185">Reference proteome</keyword>
<dbReference type="PROSITE" id="PS50850">
    <property type="entry name" value="MFS"/>
    <property type="match status" value="1"/>
</dbReference>
<keyword evidence="6 7" id="KW-0472">Membrane</keyword>
<evidence type="ECO:0000313" key="9">
    <source>
        <dbReference type="EMBL" id="SDN10829.1"/>
    </source>
</evidence>
<dbReference type="PANTHER" id="PTHR11662:SF399">
    <property type="entry name" value="FI19708P1-RELATED"/>
    <property type="match status" value="1"/>
</dbReference>
<keyword evidence="4 7" id="KW-0812">Transmembrane</keyword>
<feature type="transmembrane region" description="Helical" evidence="7">
    <location>
        <begin position="351"/>
        <end position="373"/>
    </location>
</feature>
<feature type="transmembrane region" description="Helical" evidence="7">
    <location>
        <begin position="53"/>
        <end position="71"/>
    </location>
</feature>
<comment type="subcellular location">
    <subcellularLocation>
        <location evidence="1">Cell membrane</location>
        <topology evidence="1">Multi-pass membrane protein</topology>
    </subcellularLocation>
</comment>
<dbReference type="Gene3D" id="1.20.1250.20">
    <property type="entry name" value="MFS general substrate transporter like domains"/>
    <property type="match status" value="2"/>
</dbReference>
<sequence>MIAKSLNMKKTKVRWFVLALIFLIYMVAGADRSNIGMVVPYLKESFNLTNTDIGAMASFFYIAYAVVQVPSGHLYGKYGVKKLFSLAVVLTSAATLIMGLANSGAHLKAARALLGFSEGPINIGCLSTINKWFPKQEKGIATGVFMASIKFAPAFVPPLCAWIIMTYGWREVFYVFAIPGIFLAVLWYIFVSNSPENSKFINAAEVNYINTSAVSVKEGTKNNSIQPAKQNRALDALIRTRVIDPLATNKDVLKSWNVWADALGYFFLVGITYTIMTWIPTYLVHVKHFSIIKVGLVASAPWVGAVIGNLLGGIISDKLFQSRRKPTMLITAASTVFLMISLLYAPADPTALGLLLLVAGIFLNLGYSMFLAYPMGITTKEKCPFAASIVNTAGSLGGAFAPFVVGVILDTFSWNSVFVFLAIISLITFVLLITMIEPIQK</sequence>
<feature type="domain" description="Major facilitator superfamily (MFS) profile" evidence="8">
    <location>
        <begin position="17"/>
        <end position="440"/>
    </location>
</feature>
<feature type="transmembrane region" description="Helical" evidence="7">
    <location>
        <begin position="385"/>
        <end position="408"/>
    </location>
</feature>
<dbReference type="STRING" id="349095.SAMN05660299_02125"/>
<dbReference type="GO" id="GO:0005886">
    <property type="term" value="C:plasma membrane"/>
    <property type="evidence" value="ECO:0007669"/>
    <property type="project" value="UniProtKB-SubCell"/>
</dbReference>
<evidence type="ECO:0000256" key="2">
    <source>
        <dbReference type="ARBA" id="ARBA00022448"/>
    </source>
</evidence>
<dbReference type="InterPro" id="IPR000849">
    <property type="entry name" value="Sugar_P_transporter"/>
</dbReference>
<dbReference type="RefSeq" id="WP_176762956.1">
    <property type="nucleotide sequence ID" value="NZ_FNHQ01000024.1"/>
</dbReference>
<evidence type="ECO:0000259" key="8">
    <source>
        <dbReference type="PROSITE" id="PS50850"/>
    </source>
</evidence>
<dbReference type="InterPro" id="IPR036259">
    <property type="entry name" value="MFS_trans_sf"/>
</dbReference>
<feature type="transmembrane region" description="Helical" evidence="7">
    <location>
        <begin position="258"/>
        <end position="279"/>
    </location>
</feature>
<name>A0A1G9YNS1_9FIRM</name>
<accession>A0A1G9YNS1</accession>
<dbReference type="AlphaFoldDB" id="A0A1G9YNS1"/>
<dbReference type="Pfam" id="PF07690">
    <property type="entry name" value="MFS_1"/>
    <property type="match status" value="1"/>
</dbReference>
<gene>
    <name evidence="9" type="ORF">SAMN05660299_02125</name>
</gene>
<feature type="transmembrane region" description="Helical" evidence="7">
    <location>
        <begin position="83"/>
        <end position="101"/>
    </location>
</feature>
<dbReference type="Proteomes" id="UP000199309">
    <property type="component" value="Unassembled WGS sequence"/>
</dbReference>